<dbReference type="RefSeq" id="WP_093651965.1">
    <property type="nucleotide sequence ID" value="NZ_FNHI01000001.1"/>
</dbReference>
<proteinExistence type="predicted"/>
<evidence type="ECO:0000313" key="1">
    <source>
        <dbReference type="EMBL" id="SDL78914.1"/>
    </source>
</evidence>
<keyword evidence="2" id="KW-1185">Reference proteome</keyword>
<reference evidence="2" key="1">
    <citation type="submission" date="2016-10" db="EMBL/GenBank/DDBJ databases">
        <authorList>
            <person name="Varghese N."/>
            <person name="Submissions S."/>
        </authorList>
    </citation>
    <scope>NUCLEOTIDE SEQUENCE [LARGE SCALE GENOMIC DNA]</scope>
    <source>
        <strain evidence="2">CGMCC 4.7042</strain>
    </source>
</reference>
<dbReference type="OrthoDB" id="9790745at2"/>
<organism evidence="1 2">
    <name type="scientific">Streptomyces wuyuanensis</name>
    <dbReference type="NCBI Taxonomy" id="1196353"/>
    <lineage>
        <taxon>Bacteria</taxon>
        <taxon>Bacillati</taxon>
        <taxon>Actinomycetota</taxon>
        <taxon>Actinomycetes</taxon>
        <taxon>Kitasatosporales</taxon>
        <taxon>Streptomycetaceae</taxon>
        <taxon>Streptomyces</taxon>
    </lineage>
</organism>
<dbReference type="PANTHER" id="PTHR36849">
    <property type="entry name" value="CYTOPLASMIC PROTEIN-RELATED"/>
    <property type="match status" value="1"/>
</dbReference>
<dbReference type="EMBL" id="FNHI01000001">
    <property type="protein sequence ID" value="SDL78914.1"/>
    <property type="molecule type" value="Genomic_DNA"/>
</dbReference>
<protein>
    <submittedName>
        <fullName evidence="1">Uncharacterized conserved protein YeaO, DUF488 family</fullName>
    </submittedName>
</protein>
<evidence type="ECO:0000313" key="2">
    <source>
        <dbReference type="Proteomes" id="UP000199063"/>
    </source>
</evidence>
<dbReference type="Pfam" id="PF22752">
    <property type="entry name" value="DUF488-N3i"/>
    <property type="match status" value="1"/>
</dbReference>
<dbReference type="InterPro" id="IPR052552">
    <property type="entry name" value="YeaO-like"/>
</dbReference>
<sequence>MATINVRRVYDDPEPDDGTRVLVDRLWPRGVSKERAAVDAWLKDVAPSGELRGWYHHDRSRYHEFEARYRSELEDGPAAQALEQLRELVRGGPVTLVTSVKSVGDSHVPTLVDVLEKSAPPPASR</sequence>
<accession>A0A1G9MXT0</accession>
<gene>
    <name evidence="1" type="ORF">SAMN05444921_101351</name>
</gene>
<dbReference type="GeneID" id="40827687"/>
<dbReference type="PANTHER" id="PTHR36849:SF1">
    <property type="entry name" value="CYTOPLASMIC PROTEIN"/>
    <property type="match status" value="1"/>
</dbReference>
<name>A0A1G9MXT0_9ACTN</name>
<dbReference type="Proteomes" id="UP000199063">
    <property type="component" value="Unassembled WGS sequence"/>
</dbReference>
<dbReference type="STRING" id="1196353.SAMN05444921_101351"/>
<dbReference type="AlphaFoldDB" id="A0A1G9MXT0"/>